<keyword evidence="1" id="KW-1133">Transmembrane helix</keyword>
<organism evidence="2 3">
    <name type="scientific">Roseibium aggregatum</name>
    <dbReference type="NCBI Taxonomy" id="187304"/>
    <lineage>
        <taxon>Bacteria</taxon>
        <taxon>Pseudomonadati</taxon>
        <taxon>Pseudomonadota</taxon>
        <taxon>Alphaproteobacteria</taxon>
        <taxon>Hyphomicrobiales</taxon>
        <taxon>Stappiaceae</taxon>
        <taxon>Roseibium</taxon>
    </lineage>
</organism>
<dbReference type="Pfam" id="PF09948">
    <property type="entry name" value="PpoB2"/>
    <property type="match status" value="1"/>
</dbReference>
<keyword evidence="1" id="KW-0812">Transmembrane</keyword>
<dbReference type="STRING" id="187304.B0E33_26550"/>
<protein>
    <submittedName>
        <fullName evidence="2">Putative metal-binding integral membrane protein</fullName>
    </submittedName>
</protein>
<reference evidence="3" key="1">
    <citation type="submission" date="2015-07" db="EMBL/GenBank/DDBJ databases">
        <authorList>
            <person name="Rodrigo-Torres Lidia"/>
            <person name="Arahal R.David."/>
        </authorList>
    </citation>
    <scope>NUCLEOTIDE SEQUENCE [LARGE SCALE GENOMIC DNA]</scope>
    <source>
        <strain evidence="3">CECT 4801</strain>
    </source>
</reference>
<feature type="transmembrane region" description="Helical" evidence="1">
    <location>
        <begin position="183"/>
        <end position="204"/>
    </location>
</feature>
<gene>
    <name evidence="2" type="ORF">LAL4801_00719</name>
</gene>
<feature type="transmembrane region" description="Helical" evidence="1">
    <location>
        <begin position="26"/>
        <end position="47"/>
    </location>
</feature>
<feature type="transmembrane region" description="Helical" evidence="1">
    <location>
        <begin position="109"/>
        <end position="132"/>
    </location>
</feature>
<accession>A0A0M6XXS5</accession>
<dbReference type="Proteomes" id="UP000048926">
    <property type="component" value="Unassembled WGS sequence"/>
</dbReference>
<evidence type="ECO:0000313" key="2">
    <source>
        <dbReference type="EMBL" id="CTQ42293.1"/>
    </source>
</evidence>
<evidence type="ECO:0000256" key="1">
    <source>
        <dbReference type="SAM" id="Phobius"/>
    </source>
</evidence>
<dbReference type="AlphaFoldDB" id="A0A0M6XXS5"/>
<sequence length="311" mass="32912">MTSLTRTSSNQAGSTKPEQNMRGWPLVLVLVSILAAAGWAYLIAMVADMVPVMDMSEAGPGMVILNSFNQFAGLPAEARAALAVLCLPTSATFGMPGADMTTVDLVKIFLMWAMMALAMMLPTAVPMLRAYYTEISAQSGNTATPVLLVVTAMFGYLAVWLGYAVAATAAQWALSRAGAMTDMMAPASMALTTSVLFAAGLYQFTPSKKACLRRCWYPRWVFASDDAGPGAMSGLREGLVQGWVCLGCCWAVMTVMFAVGLMNIVWIALLGALMAIEKTFPSRILPPAIGAVLLVWAGILVSLILLGNAAT</sequence>
<dbReference type="InterPro" id="IPR018688">
    <property type="entry name" value="PpoB2-like"/>
</dbReference>
<dbReference type="EMBL" id="CXST01000001">
    <property type="protein sequence ID" value="CTQ42293.1"/>
    <property type="molecule type" value="Genomic_DNA"/>
</dbReference>
<evidence type="ECO:0000313" key="3">
    <source>
        <dbReference type="Proteomes" id="UP000048926"/>
    </source>
</evidence>
<feature type="transmembrane region" description="Helical" evidence="1">
    <location>
        <begin position="144"/>
        <end position="163"/>
    </location>
</feature>
<dbReference type="RefSeq" id="WP_055654284.1">
    <property type="nucleotide sequence ID" value="NZ_CXST01000001.1"/>
</dbReference>
<feature type="transmembrane region" description="Helical" evidence="1">
    <location>
        <begin position="243"/>
        <end position="276"/>
    </location>
</feature>
<keyword evidence="1" id="KW-0472">Membrane</keyword>
<name>A0A0M6XXS5_9HYPH</name>
<feature type="transmembrane region" description="Helical" evidence="1">
    <location>
        <begin position="288"/>
        <end position="310"/>
    </location>
</feature>
<keyword evidence="3" id="KW-1185">Reference proteome</keyword>
<dbReference type="OrthoDB" id="164118at2"/>
<proteinExistence type="predicted"/>